<dbReference type="RefSeq" id="WP_012933229.1">
    <property type="nucleotide sequence ID" value="NC_013739.1"/>
</dbReference>
<protein>
    <submittedName>
        <fullName evidence="2">Uncharacterized protein</fullName>
    </submittedName>
</protein>
<reference evidence="2 3" key="1">
    <citation type="journal article" date="2010" name="Stand. Genomic Sci.">
        <title>Complete genome sequence of Conexibacter woesei type strain (ID131577).</title>
        <authorList>
            <person name="Pukall R."/>
            <person name="Lapidus A."/>
            <person name="Glavina Del Rio T."/>
            <person name="Copeland A."/>
            <person name="Tice H."/>
            <person name="Cheng J.-F."/>
            <person name="Lucas S."/>
            <person name="Chen F."/>
            <person name="Nolan M."/>
            <person name="Bruce D."/>
            <person name="Goodwin L."/>
            <person name="Pitluck S."/>
            <person name="Mavromatis K."/>
            <person name="Ivanova N."/>
            <person name="Ovchinnikova G."/>
            <person name="Pati A."/>
            <person name="Chen A."/>
            <person name="Palaniappan K."/>
            <person name="Land M."/>
            <person name="Hauser L."/>
            <person name="Chang Y.-J."/>
            <person name="Jeffries C.D."/>
            <person name="Chain P."/>
            <person name="Meincke L."/>
            <person name="Sims D."/>
            <person name="Brettin T."/>
            <person name="Detter J.C."/>
            <person name="Rohde M."/>
            <person name="Goeker M."/>
            <person name="Bristow J."/>
            <person name="Eisen J.A."/>
            <person name="Markowitz V."/>
            <person name="Kyrpides N.C."/>
            <person name="Klenk H.-P."/>
            <person name="Hugenholtz P."/>
        </authorList>
    </citation>
    <scope>NUCLEOTIDE SEQUENCE [LARGE SCALE GENOMIC DNA]</scope>
    <source>
        <strain evidence="3">DSM 14684 / CIP 108061 / JCM 11494 / NBRC 100937 / ID131577</strain>
    </source>
</reference>
<proteinExistence type="predicted"/>
<dbReference type="EMBL" id="CP001854">
    <property type="protein sequence ID" value="ADB50178.1"/>
    <property type="molecule type" value="Genomic_DNA"/>
</dbReference>
<evidence type="ECO:0000313" key="2">
    <source>
        <dbReference type="EMBL" id="ADB50178.1"/>
    </source>
</evidence>
<evidence type="ECO:0000313" key="3">
    <source>
        <dbReference type="Proteomes" id="UP000008229"/>
    </source>
</evidence>
<name>D3F203_CONWI</name>
<reference evidence="3" key="2">
    <citation type="submission" date="2010-01" db="EMBL/GenBank/DDBJ databases">
        <title>The complete genome of Conexibacter woesei DSM 14684.</title>
        <authorList>
            <consortium name="US DOE Joint Genome Institute (JGI-PGF)"/>
            <person name="Lucas S."/>
            <person name="Copeland A."/>
            <person name="Lapidus A."/>
            <person name="Glavina del Rio T."/>
            <person name="Dalin E."/>
            <person name="Tice H."/>
            <person name="Bruce D."/>
            <person name="Goodwin L."/>
            <person name="Pitluck S."/>
            <person name="Kyrpides N."/>
            <person name="Mavromatis K."/>
            <person name="Ivanova N."/>
            <person name="Mikhailova N."/>
            <person name="Chertkov O."/>
            <person name="Brettin T."/>
            <person name="Detter J.C."/>
            <person name="Han C."/>
            <person name="Larimer F."/>
            <person name="Land M."/>
            <person name="Hauser L."/>
            <person name="Markowitz V."/>
            <person name="Cheng J.-F."/>
            <person name="Hugenholtz P."/>
            <person name="Woyke T."/>
            <person name="Wu D."/>
            <person name="Pukall R."/>
            <person name="Steenblock K."/>
            <person name="Schneider S."/>
            <person name="Klenk H.-P."/>
            <person name="Eisen J.A."/>
        </authorList>
    </citation>
    <scope>NUCLEOTIDE SEQUENCE [LARGE SCALE GENOMIC DNA]</scope>
    <source>
        <strain evidence="3">DSM 14684 / CIP 108061 / JCM 11494 / NBRC 100937 / ID131577</strain>
    </source>
</reference>
<evidence type="ECO:0000256" key="1">
    <source>
        <dbReference type="SAM" id="MobiDB-lite"/>
    </source>
</evidence>
<organism evidence="2 3">
    <name type="scientific">Conexibacter woesei (strain DSM 14684 / CCUG 47730 / CIP 108061 / JCM 11494 / NBRC 100937 / ID131577)</name>
    <dbReference type="NCBI Taxonomy" id="469383"/>
    <lineage>
        <taxon>Bacteria</taxon>
        <taxon>Bacillati</taxon>
        <taxon>Actinomycetota</taxon>
        <taxon>Thermoleophilia</taxon>
        <taxon>Solirubrobacterales</taxon>
        <taxon>Conexibacteraceae</taxon>
        <taxon>Conexibacter</taxon>
    </lineage>
</organism>
<feature type="region of interest" description="Disordered" evidence="1">
    <location>
        <begin position="65"/>
        <end position="84"/>
    </location>
</feature>
<dbReference type="AlphaFoldDB" id="D3F203"/>
<dbReference type="HOGENOM" id="CLU_2521864_0_0_11"/>
<keyword evidence="3" id="KW-1185">Reference proteome</keyword>
<dbReference type="Proteomes" id="UP000008229">
    <property type="component" value="Chromosome"/>
</dbReference>
<gene>
    <name evidence="2" type="ordered locus">Cwoe_1751</name>
</gene>
<sequence>MPRICTTVDGELARRLQAEARHRRITRARLLREAAIYYLGAAEAARALADLRAQLDEQAARLERLERQHGSRPHRPHPRVVNPG</sequence>
<accession>D3F203</accession>
<dbReference type="KEGG" id="cwo:Cwoe_1751"/>